<organism evidence="3">
    <name type="scientific">hot springs metagenome</name>
    <dbReference type="NCBI Taxonomy" id="433727"/>
    <lineage>
        <taxon>unclassified sequences</taxon>
        <taxon>metagenomes</taxon>
        <taxon>ecological metagenomes</taxon>
    </lineage>
</organism>
<sequence length="322" mass="36410">MREDYMAGADIGFGDFKGIINGQTKIKFPTAVAYARKSITDIGEDSETFMFQNREYVVGPSALFNAFSTRSLEFLLKYAPLLLYRAFSDMKNITHIAAGLPVGFYTADNREAFKDSIESFEINGEKKQFHIEVFPQGVGILIDYCYDYSGHETKDTDTDGLILDLGHFTIDIVPFEKGVAVRDGSGMLEGEGISKVCDELADYIQVETKVRLNEQETKDVFLKGSLPIYGKEKDLSTVIRDIVEKYVEEMLQTISSRWERRIQRANKLIIAGGGAYYLQQYIPKRYADLIYIPDEPEFANARGFFKGLKLKFPDAKTEGLSE</sequence>
<protein>
    <submittedName>
        <fullName evidence="3">ATPase</fullName>
    </submittedName>
</protein>
<dbReference type="Pfam" id="PF17989">
    <property type="entry name" value="ALP_N"/>
    <property type="match status" value="1"/>
</dbReference>
<accession>A0A5J4L6F2</accession>
<evidence type="ECO:0000259" key="2">
    <source>
        <dbReference type="Pfam" id="PF21522"/>
    </source>
</evidence>
<dbReference type="EMBL" id="BLAB01000001">
    <property type="protein sequence ID" value="GER94882.1"/>
    <property type="molecule type" value="Genomic_DNA"/>
</dbReference>
<proteinExistence type="predicted"/>
<gene>
    <name evidence="3" type="ORF">A45J_2648</name>
    <name evidence="4" type="ORF">A45J_2693</name>
</gene>
<dbReference type="InterPro" id="IPR043129">
    <property type="entry name" value="ATPase_NBD"/>
</dbReference>
<dbReference type="AlphaFoldDB" id="A0A5J4L6F2"/>
<dbReference type="EMBL" id="BLAB01000002">
    <property type="protein sequence ID" value="GER94927.1"/>
    <property type="molecule type" value="Genomic_DNA"/>
</dbReference>
<evidence type="ECO:0000313" key="4">
    <source>
        <dbReference type="EMBL" id="GER94927.1"/>
    </source>
</evidence>
<dbReference type="InterPro" id="IPR049067">
    <property type="entry name" value="MreB-like_C"/>
</dbReference>
<feature type="domain" description="Actin-like protein N-terminal" evidence="1">
    <location>
        <begin position="8"/>
        <end position="139"/>
    </location>
</feature>
<dbReference type="Pfam" id="PF21522">
    <property type="entry name" value="MreB-like_C"/>
    <property type="match status" value="1"/>
</dbReference>
<reference evidence="3" key="1">
    <citation type="submission" date="2019-10" db="EMBL/GenBank/DDBJ databases">
        <title>Metagenomic sequencing of thiosulfate-disproportionating enrichment culture.</title>
        <authorList>
            <person name="Umezawa K."/>
            <person name="Kojima H."/>
            <person name="Fukui M."/>
        </authorList>
    </citation>
    <scope>NUCLEOTIDE SEQUENCE</scope>
    <source>
        <strain evidence="3">45J</strain>
    </source>
</reference>
<dbReference type="InterPro" id="IPR040607">
    <property type="entry name" value="ALP_N"/>
</dbReference>
<name>A0A5J4L6F2_9ZZZZ</name>
<feature type="domain" description="Actin homologue MreB-like C-terminal" evidence="2">
    <location>
        <begin position="162"/>
        <end position="280"/>
    </location>
</feature>
<dbReference type="SUPFAM" id="SSF53067">
    <property type="entry name" value="Actin-like ATPase domain"/>
    <property type="match status" value="2"/>
</dbReference>
<comment type="caution">
    <text evidence="3">The sequence shown here is derived from an EMBL/GenBank/DDBJ whole genome shotgun (WGS) entry which is preliminary data.</text>
</comment>
<dbReference type="Gene3D" id="3.30.420.40">
    <property type="match status" value="2"/>
</dbReference>
<evidence type="ECO:0000313" key="3">
    <source>
        <dbReference type="EMBL" id="GER94882.1"/>
    </source>
</evidence>
<evidence type="ECO:0000259" key="1">
    <source>
        <dbReference type="Pfam" id="PF17989"/>
    </source>
</evidence>